<evidence type="ECO:0000256" key="1">
    <source>
        <dbReference type="SAM" id="MobiDB-lite"/>
    </source>
</evidence>
<feature type="domain" description="Mei2-like C-terminal RNA recognition motif" evidence="2">
    <location>
        <begin position="55"/>
        <end position="147"/>
    </location>
</feature>
<dbReference type="CDD" id="cd12277">
    <property type="entry name" value="RRM3_MEI2_EAR1_like"/>
    <property type="match status" value="1"/>
</dbReference>
<dbReference type="Pfam" id="PF04059">
    <property type="entry name" value="RRM_2"/>
    <property type="match status" value="1"/>
</dbReference>
<organism evidence="3">
    <name type="scientific">Noctiluca scintillans</name>
    <name type="common">Sea sparkle</name>
    <name type="synonym">Red tide dinoflagellate</name>
    <dbReference type="NCBI Taxonomy" id="2966"/>
    <lineage>
        <taxon>Eukaryota</taxon>
        <taxon>Sar</taxon>
        <taxon>Alveolata</taxon>
        <taxon>Dinophyceae</taxon>
        <taxon>Noctilucales</taxon>
        <taxon>Noctilucaceae</taxon>
        <taxon>Noctiluca</taxon>
    </lineage>
</organism>
<reference evidence="3" key="1">
    <citation type="submission" date="2021-01" db="EMBL/GenBank/DDBJ databases">
        <authorList>
            <person name="Corre E."/>
            <person name="Pelletier E."/>
            <person name="Niang G."/>
            <person name="Scheremetjew M."/>
            <person name="Finn R."/>
            <person name="Kale V."/>
            <person name="Holt S."/>
            <person name="Cochrane G."/>
            <person name="Meng A."/>
            <person name="Brown T."/>
            <person name="Cohen L."/>
        </authorList>
    </citation>
    <scope>NUCLEOTIDE SEQUENCE</scope>
</reference>
<dbReference type="InterPro" id="IPR035979">
    <property type="entry name" value="RBD_domain_sf"/>
</dbReference>
<feature type="region of interest" description="Disordered" evidence="1">
    <location>
        <begin position="183"/>
        <end position="214"/>
    </location>
</feature>
<dbReference type="AlphaFoldDB" id="A0A7S0ZWP2"/>
<dbReference type="GO" id="GO:0003676">
    <property type="term" value="F:nucleic acid binding"/>
    <property type="evidence" value="ECO:0007669"/>
    <property type="project" value="InterPro"/>
</dbReference>
<evidence type="ECO:0000313" key="3">
    <source>
        <dbReference type="EMBL" id="CAD8835026.1"/>
    </source>
</evidence>
<sequence length="324" mass="36015">MTCEIPVRPDGDVAVGADEIKALEKKTKQPFRPHHSICVPKSVDNQAKFSGGVITTVMLRNIPNKYTQASLLREIDDMGFETTYDFFYLPMDTHYHCNVGYAFINFAAPVYALKFSQIFMGHVFRLVLSPKIARVTPAHIQGFKENVRRFANSAVAHSHFQHYRPVVVFQGQRRDIGEVLAHLQGKREKKTDAKAPGTAPQGPPQDSPQVEAGQMNSNRAGLEVEQVQRLPLGMAIGLWQALQSEPLNGKPIKISPCLPEKPQHDENIFSSARIGLEEAVRKVLRGDDTPPHSSDEFVPGDAEVPSVQLLTPRTHRTHMSGVSL</sequence>
<dbReference type="SUPFAM" id="SSF54928">
    <property type="entry name" value="RNA-binding domain, RBD"/>
    <property type="match status" value="1"/>
</dbReference>
<proteinExistence type="predicted"/>
<gene>
    <name evidence="3" type="ORF">NSCI0253_LOCUS9374</name>
</gene>
<evidence type="ECO:0000259" key="2">
    <source>
        <dbReference type="Pfam" id="PF04059"/>
    </source>
</evidence>
<dbReference type="EMBL" id="HBFQ01013485">
    <property type="protein sequence ID" value="CAD8835026.1"/>
    <property type="molecule type" value="Transcribed_RNA"/>
</dbReference>
<dbReference type="InterPro" id="IPR007201">
    <property type="entry name" value="Mei2-like_Rrm_C"/>
</dbReference>
<name>A0A7S0ZWP2_NOCSC</name>
<protein>
    <recommendedName>
        <fullName evidence="2">Mei2-like C-terminal RNA recognition motif domain-containing protein</fullName>
    </recommendedName>
</protein>
<accession>A0A7S0ZWP2</accession>